<dbReference type="InterPro" id="IPR051472">
    <property type="entry name" value="T3SS_Stator/FliH"/>
</dbReference>
<keyword evidence="6" id="KW-1006">Bacterial flagellum protein export</keyword>
<keyword evidence="5" id="KW-0653">Protein transport</keyword>
<evidence type="ECO:0000259" key="7">
    <source>
        <dbReference type="Pfam" id="PF02108"/>
    </source>
</evidence>
<evidence type="ECO:0000313" key="9">
    <source>
        <dbReference type="Proteomes" id="UP000000269"/>
    </source>
</evidence>
<evidence type="ECO:0000256" key="2">
    <source>
        <dbReference type="ARBA" id="ARBA00006602"/>
    </source>
</evidence>
<dbReference type="EMBL" id="CP000853">
    <property type="protein sequence ID" value="ABW19025.1"/>
    <property type="molecule type" value="Genomic_DNA"/>
</dbReference>
<evidence type="ECO:0000256" key="4">
    <source>
        <dbReference type="ARBA" id="ARBA00022795"/>
    </source>
</evidence>
<accession>A8MHD8</accession>
<dbReference type="PANTHER" id="PTHR34982">
    <property type="entry name" value="YOP PROTEINS TRANSLOCATION PROTEIN L"/>
    <property type="match status" value="1"/>
</dbReference>
<sequence>MSRVYKQRQIVIGEEQIIELNITPVIKNRETQSLDLGETDSSDQLFDTEQEITESSEELLLQAKEEAELILANARIESERILHSANEEGQNLIAQAQNRAGEIEENARNKGYSEGFLKGREEGYDQVDALIQEAIDIKQNTLLEKKAVAKSLEGEIVELVISSIRKVIDHEVEKENQLLLNLVRKGIEKCVYTDSLIIRVSTENYEVVNSSKNKIYLMTEGIDHIEVKQDPALQSGSIIIETVSGTVEASIQTQIAQIESLFYDILKGE</sequence>
<dbReference type="Proteomes" id="UP000000269">
    <property type="component" value="Chromosome"/>
</dbReference>
<keyword evidence="9" id="KW-1185">Reference proteome</keyword>
<evidence type="ECO:0000256" key="1">
    <source>
        <dbReference type="ARBA" id="ARBA00003041"/>
    </source>
</evidence>
<dbReference type="GO" id="GO:0044781">
    <property type="term" value="P:bacterial-type flagellum organization"/>
    <property type="evidence" value="ECO:0007669"/>
    <property type="project" value="UniProtKB-KW"/>
</dbReference>
<protein>
    <submittedName>
        <fullName evidence="8">Flagellar assembly protein FliH</fullName>
    </submittedName>
</protein>
<keyword evidence="8" id="KW-0969">Cilium</keyword>
<dbReference type="GO" id="GO:0005829">
    <property type="term" value="C:cytosol"/>
    <property type="evidence" value="ECO:0007669"/>
    <property type="project" value="TreeGrafter"/>
</dbReference>
<dbReference type="InterPro" id="IPR018035">
    <property type="entry name" value="Flagellar_FliH/T3SS_HrpE"/>
</dbReference>
<evidence type="ECO:0000256" key="5">
    <source>
        <dbReference type="ARBA" id="ARBA00022927"/>
    </source>
</evidence>
<dbReference type="eggNOG" id="COG1317">
    <property type="taxonomic scope" value="Bacteria"/>
</dbReference>
<evidence type="ECO:0000256" key="6">
    <source>
        <dbReference type="ARBA" id="ARBA00023225"/>
    </source>
</evidence>
<dbReference type="AlphaFoldDB" id="A8MHD8"/>
<organism evidence="8 9">
    <name type="scientific">Alkaliphilus oremlandii (strain OhILAs)</name>
    <name type="common">Clostridium oremlandii (strain OhILAs)</name>
    <dbReference type="NCBI Taxonomy" id="350688"/>
    <lineage>
        <taxon>Bacteria</taxon>
        <taxon>Bacillati</taxon>
        <taxon>Bacillota</taxon>
        <taxon>Clostridia</taxon>
        <taxon>Peptostreptococcales</taxon>
        <taxon>Natronincolaceae</taxon>
        <taxon>Alkaliphilus</taxon>
    </lineage>
</organism>
<proteinExistence type="inferred from homology"/>
<feature type="domain" description="Flagellar assembly protein FliH/Type III secretion system HrpE" evidence="7">
    <location>
        <begin position="136"/>
        <end position="257"/>
    </location>
</feature>
<name>A8MHD8_ALKOO</name>
<keyword evidence="4" id="KW-1005">Bacterial flagellum biogenesis</keyword>
<evidence type="ECO:0000313" key="8">
    <source>
        <dbReference type="EMBL" id="ABW19025.1"/>
    </source>
</evidence>
<reference evidence="9" key="1">
    <citation type="submission" date="2007-10" db="EMBL/GenBank/DDBJ databases">
        <title>Complete genome of Alkaliphilus oremlandii OhILAs.</title>
        <authorList>
            <person name="Copeland A."/>
            <person name="Lucas S."/>
            <person name="Lapidus A."/>
            <person name="Barry K."/>
            <person name="Detter J.C."/>
            <person name="Glavina del Rio T."/>
            <person name="Hammon N."/>
            <person name="Israni S."/>
            <person name="Dalin E."/>
            <person name="Tice H."/>
            <person name="Pitluck S."/>
            <person name="Chain P."/>
            <person name="Malfatti S."/>
            <person name="Shin M."/>
            <person name="Vergez L."/>
            <person name="Schmutz J."/>
            <person name="Larimer F."/>
            <person name="Land M."/>
            <person name="Hauser L."/>
            <person name="Kyrpides N."/>
            <person name="Mikhailova N."/>
            <person name="Stolz J.F."/>
            <person name="Dawson A."/>
            <person name="Fisher E."/>
            <person name="Crable B."/>
            <person name="Perera E."/>
            <person name="Lisak J."/>
            <person name="Ranganathan M."/>
            <person name="Basu P."/>
            <person name="Richardson P."/>
        </authorList>
    </citation>
    <scope>NUCLEOTIDE SEQUENCE [LARGE SCALE GENOMIC DNA]</scope>
    <source>
        <strain evidence="9">OhILAs</strain>
    </source>
</reference>
<dbReference type="OrthoDB" id="2375163at2"/>
<dbReference type="HOGENOM" id="CLU_062625_1_1_9"/>
<comment type="function">
    <text evidence="1">Needed for flagellar regrowth and assembly.</text>
</comment>
<dbReference type="GO" id="GO:0015031">
    <property type="term" value="P:protein transport"/>
    <property type="evidence" value="ECO:0007669"/>
    <property type="project" value="UniProtKB-KW"/>
</dbReference>
<dbReference type="STRING" id="350688.Clos_1481"/>
<keyword evidence="8" id="KW-0966">Cell projection</keyword>
<comment type="similarity">
    <text evidence="2">Belongs to the FliH family.</text>
</comment>
<keyword evidence="8" id="KW-0282">Flagellum</keyword>
<keyword evidence="3" id="KW-0813">Transport</keyword>
<dbReference type="PANTHER" id="PTHR34982:SF1">
    <property type="entry name" value="FLAGELLAR ASSEMBLY PROTEIN FLIH"/>
    <property type="match status" value="1"/>
</dbReference>
<gene>
    <name evidence="8" type="ordered locus">Clos_1481</name>
</gene>
<dbReference type="RefSeq" id="WP_012159337.1">
    <property type="nucleotide sequence ID" value="NC_009922.1"/>
</dbReference>
<dbReference type="Pfam" id="PF02108">
    <property type="entry name" value="FliH"/>
    <property type="match status" value="1"/>
</dbReference>
<evidence type="ECO:0000256" key="3">
    <source>
        <dbReference type="ARBA" id="ARBA00022448"/>
    </source>
</evidence>
<dbReference type="KEGG" id="aoe:Clos_1481"/>